<organism evidence="2 3">
    <name type="scientific">Aspergillus turcosus</name>
    <dbReference type="NCBI Taxonomy" id="1245748"/>
    <lineage>
        <taxon>Eukaryota</taxon>
        <taxon>Fungi</taxon>
        <taxon>Dikarya</taxon>
        <taxon>Ascomycota</taxon>
        <taxon>Pezizomycotina</taxon>
        <taxon>Eurotiomycetes</taxon>
        <taxon>Eurotiomycetidae</taxon>
        <taxon>Eurotiales</taxon>
        <taxon>Aspergillaceae</taxon>
        <taxon>Aspergillus</taxon>
        <taxon>Aspergillus subgen. Fumigati</taxon>
    </lineage>
</organism>
<evidence type="ECO:0000313" key="3">
    <source>
        <dbReference type="Proteomes" id="UP000215289"/>
    </source>
</evidence>
<dbReference type="OrthoDB" id="506431at2759"/>
<dbReference type="SUPFAM" id="SSF54637">
    <property type="entry name" value="Thioesterase/thiol ester dehydrase-isomerase"/>
    <property type="match status" value="1"/>
</dbReference>
<evidence type="ECO:0000259" key="1">
    <source>
        <dbReference type="Pfam" id="PF03061"/>
    </source>
</evidence>
<dbReference type="Pfam" id="PF03061">
    <property type="entry name" value="4HBT"/>
    <property type="match status" value="1"/>
</dbReference>
<feature type="domain" description="Thioesterase" evidence="1">
    <location>
        <begin position="170"/>
        <end position="244"/>
    </location>
</feature>
<dbReference type="PANTHER" id="PTHR47260">
    <property type="entry name" value="UPF0644 PROTEIN PB2B4.06"/>
    <property type="match status" value="1"/>
</dbReference>
<gene>
    <name evidence="2" type="ORF">CFD26_102049</name>
</gene>
<dbReference type="CDD" id="cd03443">
    <property type="entry name" value="PaaI_thioesterase"/>
    <property type="match status" value="1"/>
</dbReference>
<proteinExistence type="predicted"/>
<keyword evidence="3" id="KW-1185">Reference proteome</keyword>
<comment type="caution">
    <text evidence="2">The sequence shown here is derived from an EMBL/GenBank/DDBJ whole genome shotgun (WGS) entry which is preliminary data.</text>
</comment>
<accession>A0A229WZF4</accession>
<dbReference type="Gene3D" id="3.10.129.10">
    <property type="entry name" value="Hotdog Thioesterase"/>
    <property type="match status" value="1"/>
</dbReference>
<dbReference type="EMBL" id="NIDN02000239">
    <property type="protein sequence ID" value="RLL94034.1"/>
    <property type="molecule type" value="Genomic_DNA"/>
</dbReference>
<sequence>MLGPRRIFQSRPRCNATQLKSVQLSKPRLSRHASTIAQADSAAAKSRWPRRLVYAGIFGGLGVAAGKWMDEKVSAPAVPGTVEDAAKLEEIHHVFENRLPIVQELRNNPDYVESNAYEGIPEEDKPHRLTSGPLSGSRGLALQRVFWNDKEKKAISVVYLGSGLEGWPTVVHGGAIATVLDESLGRVAVRHFPARTGVTANLEINYRAPVYSGNFYTFHSQIDQERSTERKAYVTGEIRDPFGRLCAQASALFVVPKGITLQKIGERF</sequence>
<dbReference type="InterPro" id="IPR029069">
    <property type="entry name" value="HotDog_dom_sf"/>
</dbReference>
<dbReference type="InterPro" id="IPR052061">
    <property type="entry name" value="PTE-AB_protein"/>
</dbReference>
<dbReference type="STRING" id="1245748.A0A229WZF4"/>
<protein>
    <recommendedName>
        <fullName evidence="1">Thioesterase domain-containing protein</fullName>
    </recommendedName>
</protein>
<dbReference type="InterPro" id="IPR006683">
    <property type="entry name" value="Thioestr_dom"/>
</dbReference>
<evidence type="ECO:0000313" key="2">
    <source>
        <dbReference type="EMBL" id="RLL94034.1"/>
    </source>
</evidence>
<name>A0A229WZF4_9EURO</name>
<reference evidence="2 3" key="1">
    <citation type="submission" date="2018-08" db="EMBL/GenBank/DDBJ databases">
        <title>Draft genome sequences of two Aspergillus turcosus clinical strains isolated from bronchoalveolar lavage fluid: one azole-susceptible and the other azole-resistant.</title>
        <authorList>
            <person name="Parent-Michaud M."/>
            <person name="Dufresne P.J."/>
            <person name="Fournier E."/>
            <person name="Martineau C."/>
            <person name="Moreira S."/>
            <person name="Perkins V."/>
            <person name="De Repentigny L."/>
            <person name="Dufresne S.F."/>
        </authorList>
    </citation>
    <scope>NUCLEOTIDE SEQUENCE [LARGE SCALE GENOMIC DNA]</scope>
    <source>
        <strain evidence="2">HMR AF 1038</strain>
    </source>
</reference>
<dbReference type="PANTHER" id="PTHR47260:SF1">
    <property type="entry name" value="UPF0644 PROTEIN PB2B4.06"/>
    <property type="match status" value="1"/>
</dbReference>
<dbReference type="AlphaFoldDB" id="A0A229WZF4"/>
<dbReference type="Proteomes" id="UP000215289">
    <property type="component" value="Unassembled WGS sequence"/>
</dbReference>